<proteinExistence type="predicted"/>
<evidence type="ECO:0000256" key="1">
    <source>
        <dbReference type="SAM" id="MobiDB-lite"/>
    </source>
</evidence>
<sequence>MKSVFRRPDLRSQRPKSIFSPQENRALARLCPLPKKLSLHPRSSTFNPPLLPTGVRKSLHESPSILLGALRPQNTESPQFPFQRLEKPPPPLKTETTTRICEGVHIQKRSLRSQWLLGGIVQGNGFDSSFLQDVPL</sequence>
<comment type="caution">
    <text evidence="2">The sequence shown here is derived from an EMBL/GenBank/DDBJ whole genome shotgun (WGS) entry which is preliminary data.</text>
</comment>
<dbReference type="AlphaFoldDB" id="A0A4Y2WKD9"/>
<accession>A0A4Y2WKD9</accession>
<evidence type="ECO:0000313" key="2">
    <source>
        <dbReference type="EMBL" id="GBO36860.1"/>
    </source>
</evidence>
<feature type="compositionally biased region" description="Basic and acidic residues" evidence="1">
    <location>
        <begin position="1"/>
        <end position="12"/>
    </location>
</feature>
<dbReference type="Proteomes" id="UP000499080">
    <property type="component" value="Unassembled WGS sequence"/>
</dbReference>
<dbReference type="EMBL" id="BGPR01061133">
    <property type="protein sequence ID" value="GBO36860.1"/>
    <property type="molecule type" value="Genomic_DNA"/>
</dbReference>
<gene>
    <name evidence="2" type="ORF">AVEN_78266_1</name>
</gene>
<organism evidence="2 3">
    <name type="scientific">Araneus ventricosus</name>
    <name type="common">Orbweaver spider</name>
    <name type="synonym">Epeira ventricosa</name>
    <dbReference type="NCBI Taxonomy" id="182803"/>
    <lineage>
        <taxon>Eukaryota</taxon>
        <taxon>Metazoa</taxon>
        <taxon>Ecdysozoa</taxon>
        <taxon>Arthropoda</taxon>
        <taxon>Chelicerata</taxon>
        <taxon>Arachnida</taxon>
        <taxon>Araneae</taxon>
        <taxon>Araneomorphae</taxon>
        <taxon>Entelegynae</taxon>
        <taxon>Araneoidea</taxon>
        <taxon>Araneidae</taxon>
        <taxon>Araneus</taxon>
    </lineage>
</organism>
<keyword evidence="3" id="KW-1185">Reference proteome</keyword>
<name>A0A4Y2WKD9_ARAVE</name>
<reference evidence="2 3" key="1">
    <citation type="journal article" date="2019" name="Sci. Rep.">
        <title>Orb-weaving spider Araneus ventricosus genome elucidates the spidroin gene catalogue.</title>
        <authorList>
            <person name="Kono N."/>
            <person name="Nakamura H."/>
            <person name="Ohtoshi R."/>
            <person name="Moran D.A.P."/>
            <person name="Shinohara A."/>
            <person name="Yoshida Y."/>
            <person name="Fujiwara M."/>
            <person name="Mori M."/>
            <person name="Tomita M."/>
            <person name="Arakawa K."/>
        </authorList>
    </citation>
    <scope>NUCLEOTIDE SEQUENCE [LARGE SCALE GENOMIC DNA]</scope>
</reference>
<evidence type="ECO:0000313" key="3">
    <source>
        <dbReference type="Proteomes" id="UP000499080"/>
    </source>
</evidence>
<feature type="region of interest" description="Disordered" evidence="1">
    <location>
        <begin position="1"/>
        <end position="23"/>
    </location>
</feature>
<protein>
    <submittedName>
        <fullName evidence="2">Uncharacterized protein</fullName>
    </submittedName>
</protein>
<feature type="region of interest" description="Disordered" evidence="1">
    <location>
        <begin position="76"/>
        <end position="97"/>
    </location>
</feature>